<evidence type="ECO:0000313" key="2">
    <source>
        <dbReference type="EMBL" id="GGR50328.1"/>
    </source>
</evidence>
<name>A0ABQ2RR98_9DEIO</name>
<sequence>MTLLRRSVLLSLFLTLASGAARAQAPANCALANAVDSGTYATLTISAWSEVDQDNASYNWAECRAAALRRTLTGNPKLSARIDTLRRQYREMRAIESELAGTRAGGGTLYAHAVPRSYAFLEEQIGSLAALARSSLGGQTGTLYARQVTQARADHAAYIAALRRYRPGADEDYVRFDPADWKASVDRYEALGKAIMGTLGTRGDAATATGYAILNSPVFSADGEF</sequence>
<proteinExistence type="predicted"/>
<keyword evidence="1" id="KW-0732">Signal</keyword>
<evidence type="ECO:0000256" key="1">
    <source>
        <dbReference type="SAM" id="SignalP"/>
    </source>
</evidence>
<gene>
    <name evidence="2" type="ORF">GCM10008959_09350</name>
</gene>
<dbReference type="EMBL" id="BMQM01000004">
    <property type="protein sequence ID" value="GGR50328.1"/>
    <property type="molecule type" value="Genomic_DNA"/>
</dbReference>
<keyword evidence="3" id="KW-1185">Reference proteome</keyword>
<protein>
    <submittedName>
        <fullName evidence="2">Uncharacterized protein</fullName>
    </submittedName>
</protein>
<dbReference type="Proteomes" id="UP000634308">
    <property type="component" value="Unassembled WGS sequence"/>
</dbReference>
<feature type="signal peptide" evidence="1">
    <location>
        <begin position="1"/>
        <end position="23"/>
    </location>
</feature>
<feature type="chain" id="PRO_5046612980" evidence="1">
    <location>
        <begin position="24"/>
        <end position="225"/>
    </location>
</feature>
<organism evidence="2 3">
    <name type="scientific">Deinococcus seoulensis</name>
    <dbReference type="NCBI Taxonomy" id="1837379"/>
    <lineage>
        <taxon>Bacteria</taxon>
        <taxon>Thermotogati</taxon>
        <taxon>Deinococcota</taxon>
        <taxon>Deinococci</taxon>
        <taxon>Deinococcales</taxon>
        <taxon>Deinococcaceae</taxon>
        <taxon>Deinococcus</taxon>
    </lineage>
</organism>
<reference evidence="3" key="1">
    <citation type="journal article" date="2019" name="Int. J. Syst. Evol. Microbiol.">
        <title>The Global Catalogue of Microorganisms (GCM) 10K type strain sequencing project: providing services to taxonomists for standard genome sequencing and annotation.</title>
        <authorList>
            <consortium name="The Broad Institute Genomics Platform"/>
            <consortium name="The Broad Institute Genome Sequencing Center for Infectious Disease"/>
            <person name="Wu L."/>
            <person name="Ma J."/>
        </authorList>
    </citation>
    <scope>NUCLEOTIDE SEQUENCE [LARGE SCALE GENOMIC DNA]</scope>
    <source>
        <strain evidence="3">JCM 31404</strain>
    </source>
</reference>
<accession>A0ABQ2RR98</accession>
<dbReference type="RefSeq" id="WP_189063834.1">
    <property type="nucleotide sequence ID" value="NZ_BMQM01000004.1"/>
</dbReference>
<comment type="caution">
    <text evidence="2">The sequence shown here is derived from an EMBL/GenBank/DDBJ whole genome shotgun (WGS) entry which is preliminary data.</text>
</comment>
<evidence type="ECO:0000313" key="3">
    <source>
        <dbReference type="Proteomes" id="UP000634308"/>
    </source>
</evidence>